<dbReference type="Pfam" id="PF25057">
    <property type="entry name" value="CUT_N"/>
    <property type="match status" value="1"/>
</dbReference>
<sequence length="948" mass="103302">MRHSKRTLLHNHSNNNNIPWLLLLCLFIASTATTTAARRSRLDLAESVQSVAQTADSPFATTVKDSNLPIAEKQVATVANAPAAPAPAAAAPVPAPVSLANTAANATLATNDDTRHQAESVVVSNGNKTSALAADLPGNSEAKHAIDKSAVNYAESEQVAANSAAAPAALDSATTAAVATAEKSASPEHNVAAEEDQLPKEQKELPTEIGDEDIDTLDDGNNVGTASGGHGNTLEECDPELIGFEIVTGYVFSAPGKLLNSLPGTLMLTDCLEACQTNDACRAVNYETGLCVLFSANADKLPGALTKSQFPVFTIYAQKSCLGIRPCARAWCVDRVQGYKLNGYAKRTIPVVSRRDCLELCLGENEFTCRSANYYRSTKTCELSEMDRITLAGTGAFQPHDTIDYLENNCADEPNKLCEFKRLSGRILKTVDSVYQDVGSIDECRDLCLNSPYRCHSYDYGDTGDMVCRLSHHSRATLIDVQDPYLEVPEAATYELSSCYNVTIECGAGDMIARIRTSKLFDGKVYAKGSPKSCAVDVKNSLDFELRMGYQDLECNVRQSGSGRYMNDVVIQHHDTIVTSSDLGLAVTCQYDLTNKSVTNEVDLGVKGDIEPALSEEVIVDSPNVIMKITSRDGSDVMRSAEVGDPLALKFEILDEHSPYEIFVRELVAMDGTDNAEITLIDANGCPTDHFIMGPIYKSSLSGKLLLSHFDAFKFPSSEVVQFRALVTPCMPTCEPVQCDQEDIGGEFKSLISYGRRRRSLNVTATFAGMVQNSHEQQQLLKEQQKQLRLRNKQQQLRLRTRRETALSTGNKPSQEDMLLVQSIQITDKFGFDKQQQQQQPKSTAYDSNETIFISGEAGQGYCVNAIGLIVAVTIFLLAQLAVIAIWTYLHQRRRKQQPYVNEGLSNASSYGSHNGGSTMVTSVPNTRSESLCKLYDSGFAGRHGRQF</sequence>
<dbReference type="Gene3D" id="3.50.4.10">
    <property type="entry name" value="Hepatocyte Growth Factor"/>
    <property type="match status" value="2"/>
</dbReference>
<dbReference type="PANTHER" id="PTHR47327:SF2">
    <property type="entry name" value="FI18240P1-RELATED"/>
    <property type="match status" value="1"/>
</dbReference>
<keyword evidence="3" id="KW-0732">Signal</keyword>
<feature type="domain" description="ZP" evidence="5">
    <location>
        <begin position="505"/>
        <end position="746"/>
    </location>
</feature>
<keyword evidence="2" id="KW-0812">Transmembrane</keyword>
<dbReference type="InterPro" id="IPR056953">
    <property type="entry name" value="CUT_N"/>
</dbReference>
<dbReference type="SMART" id="SM00241">
    <property type="entry name" value="ZP"/>
    <property type="match status" value="1"/>
</dbReference>
<organism evidence="6">
    <name type="scientific">Ceratitis capitata</name>
    <name type="common">Mediterranean fruit fly</name>
    <name type="synonym">Tephritis capitata</name>
    <dbReference type="NCBI Taxonomy" id="7213"/>
    <lineage>
        <taxon>Eukaryota</taxon>
        <taxon>Metazoa</taxon>
        <taxon>Ecdysozoa</taxon>
        <taxon>Arthropoda</taxon>
        <taxon>Hexapoda</taxon>
        <taxon>Insecta</taxon>
        <taxon>Pterygota</taxon>
        <taxon>Neoptera</taxon>
        <taxon>Endopterygota</taxon>
        <taxon>Diptera</taxon>
        <taxon>Brachycera</taxon>
        <taxon>Muscomorpha</taxon>
        <taxon>Tephritoidea</taxon>
        <taxon>Tephritidae</taxon>
        <taxon>Ceratitis</taxon>
        <taxon>Ceratitis</taxon>
    </lineage>
</organism>
<dbReference type="InterPro" id="IPR052774">
    <property type="entry name" value="Celegans_DevNeuronal_Protein"/>
</dbReference>
<evidence type="ECO:0000259" key="5">
    <source>
        <dbReference type="PROSITE" id="PS51034"/>
    </source>
</evidence>
<keyword evidence="2" id="KW-0472">Membrane</keyword>
<dbReference type="CDD" id="cd01099">
    <property type="entry name" value="PAN_AP_HGF"/>
    <property type="match status" value="2"/>
</dbReference>
<dbReference type="EMBL" id="GAMC01017048">
    <property type="protein sequence ID" value="JAB89507.1"/>
    <property type="molecule type" value="mRNA"/>
</dbReference>
<evidence type="ECO:0000256" key="1">
    <source>
        <dbReference type="SAM" id="MobiDB-lite"/>
    </source>
</evidence>
<dbReference type="FunFam" id="3.50.4.10:FF:000009">
    <property type="entry name" value="GG11699"/>
    <property type="match status" value="1"/>
</dbReference>
<evidence type="ECO:0000256" key="2">
    <source>
        <dbReference type="SAM" id="Phobius"/>
    </source>
</evidence>
<feature type="domain" description="Apple" evidence="4">
    <location>
        <begin position="327"/>
        <end position="410"/>
    </location>
</feature>
<evidence type="ECO:0000256" key="3">
    <source>
        <dbReference type="SAM" id="SignalP"/>
    </source>
</evidence>
<dbReference type="AlphaFoldDB" id="W8ATI6"/>
<reference evidence="6" key="2">
    <citation type="journal article" date="2014" name="BMC Genomics">
        <title>A genomic perspective to assessing quality of mass-reared SIT flies used in Mediterranean fruit fly (Ceratitis capitata) eradication in California.</title>
        <authorList>
            <person name="Calla B."/>
            <person name="Hall B."/>
            <person name="Hou S."/>
            <person name="Geib S.M."/>
        </authorList>
    </citation>
    <scope>NUCLEOTIDE SEQUENCE</scope>
</reference>
<feature type="signal peptide" evidence="3">
    <location>
        <begin position="1"/>
        <end position="37"/>
    </location>
</feature>
<protein>
    <recommendedName>
        <fullName evidence="7">Cuticlin-1</fullName>
    </recommendedName>
</protein>
<evidence type="ECO:0000259" key="4">
    <source>
        <dbReference type="PROSITE" id="PS50948"/>
    </source>
</evidence>
<reference evidence="6" key="1">
    <citation type="submission" date="2013-07" db="EMBL/GenBank/DDBJ databases">
        <authorList>
            <person name="Geib S."/>
        </authorList>
    </citation>
    <scope>NUCLEOTIDE SEQUENCE</scope>
</reference>
<name>W8ATI6_CERCA</name>
<evidence type="ECO:0000313" key="6">
    <source>
        <dbReference type="EMBL" id="JAB89507.1"/>
    </source>
</evidence>
<feature type="region of interest" description="Disordered" evidence="1">
    <location>
        <begin position="179"/>
        <end position="204"/>
    </location>
</feature>
<keyword evidence="2" id="KW-1133">Transmembrane helix</keyword>
<dbReference type="InterPro" id="IPR001507">
    <property type="entry name" value="ZP_dom"/>
</dbReference>
<dbReference type="PROSITE" id="PS50948">
    <property type="entry name" value="PAN"/>
    <property type="match status" value="3"/>
</dbReference>
<dbReference type="OrthoDB" id="5867217at2759"/>
<dbReference type="Pfam" id="PF00024">
    <property type="entry name" value="PAN_1"/>
    <property type="match status" value="3"/>
</dbReference>
<dbReference type="GO" id="GO:0009653">
    <property type="term" value="P:anatomical structure morphogenesis"/>
    <property type="evidence" value="ECO:0007669"/>
    <property type="project" value="TreeGrafter"/>
</dbReference>
<proteinExistence type="evidence at transcript level"/>
<dbReference type="InterPro" id="IPR003609">
    <property type="entry name" value="Pan_app"/>
</dbReference>
<evidence type="ECO:0008006" key="7">
    <source>
        <dbReference type="Google" id="ProtNLM"/>
    </source>
</evidence>
<dbReference type="SUPFAM" id="SSF57414">
    <property type="entry name" value="Hairpin loop containing domain-like"/>
    <property type="match status" value="2"/>
</dbReference>
<feature type="domain" description="Apple" evidence="4">
    <location>
        <begin position="418"/>
        <end position="499"/>
    </location>
</feature>
<dbReference type="PROSITE" id="PS51034">
    <property type="entry name" value="ZP_2"/>
    <property type="match status" value="1"/>
</dbReference>
<feature type="transmembrane region" description="Helical" evidence="2">
    <location>
        <begin position="866"/>
        <end position="890"/>
    </location>
</feature>
<feature type="domain" description="Apple" evidence="4">
    <location>
        <begin position="237"/>
        <end position="321"/>
    </location>
</feature>
<dbReference type="PANTHER" id="PTHR47327">
    <property type="entry name" value="FI18240P1-RELATED"/>
    <property type="match status" value="1"/>
</dbReference>
<feature type="chain" id="PRO_5004908702" description="Cuticlin-1" evidence="3">
    <location>
        <begin position="38"/>
        <end position="948"/>
    </location>
</feature>
<dbReference type="SMART" id="SM00473">
    <property type="entry name" value="PAN_AP"/>
    <property type="match status" value="3"/>
</dbReference>
<accession>W8ATI6</accession>